<dbReference type="GO" id="GO:0043022">
    <property type="term" value="F:ribosome binding"/>
    <property type="evidence" value="ECO:0007669"/>
    <property type="project" value="InterPro"/>
</dbReference>
<evidence type="ECO:0000256" key="3">
    <source>
        <dbReference type="ARBA" id="ARBA00022737"/>
    </source>
</evidence>
<dbReference type="Gene3D" id="1.10.10.60">
    <property type="entry name" value="Homeodomain-like"/>
    <property type="match status" value="2"/>
</dbReference>
<dbReference type="InterPro" id="IPR002126">
    <property type="entry name" value="Cadherin-like_dom"/>
</dbReference>
<evidence type="ECO:0000256" key="1">
    <source>
        <dbReference type="ARBA" id="ARBA00004123"/>
    </source>
</evidence>
<dbReference type="PROSITE" id="PS50090">
    <property type="entry name" value="MYB_LIKE"/>
    <property type="match status" value="1"/>
</dbReference>
<dbReference type="Pfam" id="PF23082">
    <property type="entry name" value="Myb_DNA-binding_2"/>
    <property type="match status" value="2"/>
</dbReference>
<reference evidence="11" key="1">
    <citation type="submission" date="2022-11" db="UniProtKB">
        <authorList>
            <consortium name="WormBaseParasite"/>
        </authorList>
    </citation>
    <scope>IDENTIFICATION</scope>
</reference>
<protein>
    <submittedName>
        <fullName evidence="11">Uncharacterized protein</fullName>
    </submittedName>
</protein>
<keyword evidence="3" id="KW-0677">Repeat</keyword>
<sequence length="513" mass="56251">MYCREFEKISALCEKLADAKIYDDAMEHLSDAAKNCTAEDEDDGDSSSQPMSKLENNSNSSSKWTPDELQLLVKAANLFPAGTGSRWKNVAEYVSNHAPGGLPKTEKEVIKQVKSLTSVDANSVSASQIKENGTMMKDSIATTTAPTEKSPTDAAEGWSVEQQKQLESALKVVPASDPKRWENIAAAVDGKTKKECIKRYKELAELVKRVLPLTVEPNVLFVEENWPLQKPLEVEICGDSFKQVRIVLGNDQGVFGLVPLTAKCGTLKLGGKHLDADTIDPEGKKGQFFSLVFEEKNKLQRSTLDVQVVDVNDNPPEFLNLPAEIELSPQQSVVGSVVYTVEVKDPDTGIGGVSRFAISGTDKFAIVNEKCSNSRCSAQLELKKPFEANKVEVLEISARDGASITKSSNEKRALLKITGVPGLQHHGYQKPNAPIFMSVFEGPLHISQNLRLSSKIVKVEAKSVVERNKNIIFYELGKPSAYFDVEKNTGWIRLKKSLQTVGDEPLLINVTAS</sequence>
<dbReference type="GO" id="GO:0005886">
    <property type="term" value="C:plasma membrane"/>
    <property type="evidence" value="ECO:0007669"/>
    <property type="project" value="InterPro"/>
</dbReference>
<organism evidence="10 11">
    <name type="scientific">Ditylenchus dipsaci</name>
    <dbReference type="NCBI Taxonomy" id="166011"/>
    <lineage>
        <taxon>Eukaryota</taxon>
        <taxon>Metazoa</taxon>
        <taxon>Ecdysozoa</taxon>
        <taxon>Nematoda</taxon>
        <taxon>Chromadorea</taxon>
        <taxon>Rhabditida</taxon>
        <taxon>Tylenchina</taxon>
        <taxon>Tylenchomorpha</taxon>
        <taxon>Sphaerularioidea</taxon>
        <taxon>Anguinidae</taxon>
        <taxon>Anguininae</taxon>
        <taxon>Ditylenchus</taxon>
    </lineage>
</organism>
<feature type="domain" description="Cadherin" evidence="9">
    <location>
        <begin position="251"/>
        <end position="318"/>
    </location>
</feature>
<dbReference type="InterPro" id="IPR001005">
    <property type="entry name" value="SANT/Myb"/>
</dbReference>
<comment type="subcellular location">
    <subcellularLocation>
        <location evidence="2">Membrane</location>
    </subcellularLocation>
    <subcellularLocation>
        <location evidence="1">Nucleus</location>
    </subcellularLocation>
</comment>
<feature type="domain" description="Myb-like" evidence="8">
    <location>
        <begin position="150"/>
        <end position="204"/>
    </location>
</feature>
<evidence type="ECO:0000259" key="8">
    <source>
        <dbReference type="PROSITE" id="PS50090"/>
    </source>
</evidence>
<dbReference type="Proteomes" id="UP000887574">
    <property type="component" value="Unplaced"/>
</dbReference>
<dbReference type="PANTHER" id="PTHR43999">
    <property type="entry name" value="DNAJ HOMOLOG SUBFAMILY C MEMBER 2"/>
    <property type="match status" value="1"/>
</dbReference>
<dbReference type="Gene3D" id="2.60.40.60">
    <property type="entry name" value="Cadherins"/>
    <property type="match status" value="1"/>
</dbReference>
<keyword evidence="4 6" id="KW-0106">Calcium</keyword>
<evidence type="ECO:0000256" key="2">
    <source>
        <dbReference type="ARBA" id="ARBA00004370"/>
    </source>
</evidence>
<dbReference type="GO" id="GO:0005509">
    <property type="term" value="F:calcium ion binding"/>
    <property type="evidence" value="ECO:0007669"/>
    <property type="project" value="UniProtKB-UniRule"/>
</dbReference>
<dbReference type="GO" id="GO:0005829">
    <property type="term" value="C:cytosol"/>
    <property type="evidence" value="ECO:0007669"/>
    <property type="project" value="TreeGrafter"/>
</dbReference>
<dbReference type="GO" id="GO:0005634">
    <property type="term" value="C:nucleus"/>
    <property type="evidence" value="ECO:0007669"/>
    <property type="project" value="UniProtKB-SubCell"/>
</dbReference>
<dbReference type="GO" id="GO:0030544">
    <property type="term" value="F:Hsp70 protein binding"/>
    <property type="evidence" value="ECO:0007669"/>
    <property type="project" value="InterPro"/>
</dbReference>
<dbReference type="InterPro" id="IPR015919">
    <property type="entry name" value="Cadherin-like_sf"/>
</dbReference>
<keyword evidence="10" id="KW-1185">Reference proteome</keyword>
<dbReference type="InterPro" id="IPR020894">
    <property type="entry name" value="Cadherin_CS"/>
</dbReference>
<dbReference type="GO" id="GO:0051083">
    <property type="term" value="P:'de novo' cotranslational protein folding"/>
    <property type="evidence" value="ECO:0007669"/>
    <property type="project" value="InterPro"/>
</dbReference>
<dbReference type="PROSITE" id="PS50268">
    <property type="entry name" value="CADHERIN_2"/>
    <property type="match status" value="1"/>
</dbReference>
<accession>A0A915DK12</accession>
<proteinExistence type="predicted"/>
<evidence type="ECO:0000313" key="11">
    <source>
        <dbReference type="WBParaSite" id="jg20073"/>
    </source>
</evidence>
<keyword evidence="5" id="KW-0472">Membrane</keyword>
<dbReference type="GO" id="GO:0006450">
    <property type="term" value="P:regulation of translational fidelity"/>
    <property type="evidence" value="ECO:0007669"/>
    <property type="project" value="InterPro"/>
</dbReference>
<dbReference type="SMART" id="SM00717">
    <property type="entry name" value="SANT"/>
    <property type="match status" value="2"/>
</dbReference>
<feature type="region of interest" description="Disordered" evidence="7">
    <location>
        <begin position="37"/>
        <end position="63"/>
    </location>
</feature>
<dbReference type="InterPro" id="IPR009057">
    <property type="entry name" value="Homeodomain-like_sf"/>
</dbReference>
<dbReference type="SUPFAM" id="SSF49313">
    <property type="entry name" value="Cadherin-like"/>
    <property type="match status" value="2"/>
</dbReference>
<dbReference type="PANTHER" id="PTHR43999:SF1">
    <property type="entry name" value="DNAJ HOMOLOG SUBFAMILY C MEMBER 2"/>
    <property type="match status" value="1"/>
</dbReference>
<dbReference type="InterPro" id="IPR044634">
    <property type="entry name" value="Zuotin/DnaJC2"/>
</dbReference>
<dbReference type="AlphaFoldDB" id="A0A915DK12"/>
<feature type="compositionally biased region" description="Polar residues" evidence="7">
    <location>
        <begin position="46"/>
        <end position="55"/>
    </location>
</feature>
<evidence type="ECO:0000256" key="6">
    <source>
        <dbReference type="PROSITE-ProRule" id="PRU00043"/>
    </source>
</evidence>
<evidence type="ECO:0000256" key="5">
    <source>
        <dbReference type="ARBA" id="ARBA00023136"/>
    </source>
</evidence>
<evidence type="ECO:0000313" key="10">
    <source>
        <dbReference type="Proteomes" id="UP000887574"/>
    </source>
</evidence>
<dbReference type="WBParaSite" id="jg20073">
    <property type="protein sequence ID" value="jg20073"/>
    <property type="gene ID" value="jg20073"/>
</dbReference>
<evidence type="ECO:0000256" key="7">
    <source>
        <dbReference type="SAM" id="MobiDB-lite"/>
    </source>
</evidence>
<evidence type="ECO:0000256" key="4">
    <source>
        <dbReference type="ARBA" id="ARBA00022837"/>
    </source>
</evidence>
<evidence type="ECO:0000259" key="9">
    <source>
        <dbReference type="PROSITE" id="PS50268"/>
    </source>
</evidence>
<name>A0A915DK12_9BILA</name>
<dbReference type="SUPFAM" id="SSF46689">
    <property type="entry name" value="Homeodomain-like"/>
    <property type="match status" value="2"/>
</dbReference>
<dbReference type="CDD" id="cd00167">
    <property type="entry name" value="SANT"/>
    <property type="match status" value="2"/>
</dbReference>
<dbReference type="GO" id="GO:0007156">
    <property type="term" value="P:homophilic cell adhesion via plasma membrane adhesion molecules"/>
    <property type="evidence" value="ECO:0007669"/>
    <property type="project" value="InterPro"/>
</dbReference>
<dbReference type="PROSITE" id="PS00232">
    <property type="entry name" value="CADHERIN_1"/>
    <property type="match status" value="1"/>
</dbReference>